<accession>A0A938WQV0</accession>
<organism evidence="6 7">
    <name type="scientific">Marseilla massiliensis</name>
    <dbReference type="NCBI Taxonomy" id="1841864"/>
    <lineage>
        <taxon>Bacteria</taxon>
        <taxon>Pseudomonadati</taxon>
        <taxon>Bacteroidota</taxon>
        <taxon>Bacteroidia</taxon>
        <taxon>Bacteroidales</taxon>
        <taxon>Prevotellaceae</taxon>
        <taxon>Marseilla</taxon>
    </lineage>
</organism>
<dbReference type="Gene3D" id="4.10.520.10">
    <property type="entry name" value="IHF-like DNA-binding proteins"/>
    <property type="match status" value="1"/>
</dbReference>
<reference evidence="6" key="2">
    <citation type="journal article" date="2021" name="Sci. Rep.">
        <title>The distribution of antibiotic resistance genes in chicken gut microbiota commensals.</title>
        <authorList>
            <person name="Juricova H."/>
            <person name="Matiasovicova J."/>
            <person name="Kubasova T."/>
            <person name="Cejkova D."/>
            <person name="Rychlik I."/>
        </authorList>
    </citation>
    <scope>NUCLEOTIDE SEQUENCE</scope>
    <source>
        <strain evidence="6">An824</strain>
    </source>
</reference>
<evidence type="ECO:0000256" key="1">
    <source>
        <dbReference type="ARBA" id="ARBA00010529"/>
    </source>
</evidence>
<proteinExistence type="inferred from homology"/>
<comment type="caution">
    <text evidence="6">The sequence shown here is derived from an EMBL/GenBank/DDBJ whole genome shotgun (WGS) entry which is preliminary data.</text>
</comment>
<dbReference type="InterPro" id="IPR010992">
    <property type="entry name" value="IHF-like_DNA-bd_dom_sf"/>
</dbReference>
<dbReference type="GO" id="GO:0030527">
    <property type="term" value="F:structural constituent of chromatin"/>
    <property type="evidence" value="ECO:0007669"/>
    <property type="project" value="InterPro"/>
</dbReference>
<dbReference type="Proteomes" id="UP000706891">
    <property type="component" value="Unassembled WGS sequence"/>
</dbReference>
<evidence type="ECO:0000256" key="3">
    <source>
        <dbReference type="RuleBase" id="RU003939"/>
    </source>
</evidence>
<gene>
    <name evidence="6" type="ORF">H6A34_00835</name>
</gene>
<keyword evidence="7" id="KW-1185">Reference proteome</keyword>
<evidence type="ECO:0000256" key="2">
    <source>
        <dbReference type="ARBA" id="ARBA00023125"/>
    </source>
</evidence>
<dbReference type="AlphaFoldDB" id="A0A938WQV0"/>
<feature type="transmembrane region" description="Helical" evidence="5">
    <location>
        <begin position="269"/>
        <end position="290"/>
    </location>
</feature>
<reference evidence="6" key="1">
    <citation type="submission" date="2020-08" db="EMBL/GenBank/DDBJ databases">
        <authorList>
            <person name="Cejkova D."/>
            <person name="Kubasova T."/>
            <person name="Jahodarova E."/>
            <person name="Rychlik I."/>
        </authorList>
    </citation>
    <scope>NUCLEOTIDE SEQUENCE</scope>
    <source>
        <strain evidence="6">An824</strain>
    </source>
</reference>
<feature type="compositionally biased region" description="Acidic residues" evidence="4">
    <location>
        <begin position="178"/>
        <end position="200"/>
    </location>
</feature>
<feature type="compositionally biased region" description="Acidic residues" evidence="4">
    <location>
        <begin position="128"/>
        <end position="138"/>
    </location>
</feature>
<feature type="region of interest" description="Disordered" evidence="4">
    <location>
        <begin position="118"/>
        <end position="138"/>
    </location>
</feature>
<keyword evidence="5" id="KW-0472">Membrane</keyword>
<sequence length="438" mass="47746">MAKVSIVDMAKAIVSKHGLSQQEAEKFVTALFDVINEGLYRDKIVKVKGLGTFKVIDVRERESVNVNTGERVVIESHGKITFTPDPIMRDLVNKPFAQFETVVLNEGVDIEEISKVNVPDTDISGQDGDVEYDDEQEEQDLAALQNNGTESSEGLIQDDVLVDENSVAEPVEAPSDSSVDDVVDDNEIADDGDLSEDSASQDDGKTTEGLPADDGPVCSGADDDGTVCDNSRESSISPDVEPEKGDDSDNLVEEQSEIQSTGFISRNKWACFTVLTIVIAAAAFTGGYYWGRSTVVPAVKYRTERVVVKSAQPKSQADTLQRTDTVALDETVNRSSDTLKKAEVKGKEPIDEIVPKATAKGQSLELKNAQAMVNTGAYRITGTAQTVEVKRGETLEKISRFYLGAGMECYIQVHNGISEVKEGMRLKIPKLELKRKKR</sequence>
<protein>
    <submittedName>
        <fullName evidence="6">HU family DNA-binding protein</fullName>
    </submittedName>
</protein>
<dbReference type="PANTHER" id="PTHR33175:SF2">
    <property type="entry name" value="INTEGRATION HOST FACTOR SUBUNIT ALPHA"/>
    <property type="match status" value="1"/>
</dbReference>
<keyword evidence="5" id="KW-1133">Transmembrane helix</keyword>
<dbReference type="RefSeq" id="WP_205102875.1">
    <property type="nucleotide sequence ID" value="NZ_JACJJG010000002.1"/>
</dbReference>
<keyword evidence="2 6" id="KW-0238">DNA-binding</keyword>
<dbReference type="SMART" id="SM00411">
    <property type="entry name" value="BHL"/>
    <property type="match status" value="1"/>
</dbReference>
<evidence type="ECO:0000256" key="4">
    <source>
        <dbReference type="SAM" id="MobiDB-lite"/>
    </source>
</evidence>
<feature type="region of interest" description="Disordered" evidence="4">
    <location>
        <begin position="169"/>
        <end position="254"/>
    </location>
</feature>
<dbReference type="PANTHER" id="PTHR33175">
    <property type="entry name" value="DNA-BINDING PROTEIN HU"/>
    <property type="match status" value="1"/>
</dbReference>
<dbReference type="InterPro" id="IPR000119">
    <property type="entry name" value="Hist_DNA-bd"/>
</dbReference>
<dbReference type="Pfam" id="PF00216">
    <property type="entry name" value="Bac_DNA_binding"/>
    <property type="match status" value="1"/>
</dbReference>
<dbReference type="EMBL" id="JACJJG010000002">
    <property type="protein sequence ID" value="MBM6672438.1"/>
    <property type="molecule type" value="Genomic_DNA"/>
</dbReference>
<name>A0A938WQV0_9BACT</name>
<dbReference type="GO" id="GO:0003677">
    <property type="term" value="F:DNA binding"/>
    <property type="evidence" value="ECO:0007669"/>
    <property type="project" value="UniProtKB-KW"/>
</dbReference>
<evidence type="ECO:0000313" key="6">
    <source>
        <dbReference type="EMBL" id="MBM6672438.1"/>
    </source>
</evidence>
<evidence type="ECO:0000313" key="7">
    <source>
        <dbReference type="Proteomes" id="UP000706891"/>
    </source>
</evidence>
<evidence type="ECO:0000256" key="5">
    <source>
        <dbReference type="SAM" id="Phobius"/>
    </source>
</evidence>
<comment type="similarity">
    <text evidence="1 3">Belongs to the bacterial histone-like protein family.</text>
</comment>
<keyword evidence="5" id="KW-0812">Transmembrane</keyword>
<dbReference type="SUPFAM" id="SSF47729">
    <property type="entry name" value="IHF-like DNA-binding proteins"/>
    <property type="match status" value="1"/>
</dbReference>
<dbReference type="GO" id="GO:0005829">
    <property type="term" value="C:cytosol"/>
    <property type="evidence" value="ECO:0007669"/>
    <property type="project" value="TreeGrafter"/>
</dbReference>